<evidence type="ECO:0000313" key="2">
    <source>
        <dbReference type="EMBL" id="POY34659.1"/>
    </source>
</evidence>
<dbReference type="InterPro" id="IPR029058">
    <property type="entry name" value="AB_hydrolase_fold"/>
</dbReference>
<dbReference type="Pfam" id="PF19408">
    <property type="entry name" value="PKD_6"/>
    <property type="match status" value="1"/>
</dbReference>
<dbReference type="SUPFAM" id="SSF53474">
    <property type="entry name" value="alpha/beta-Hydrolases"/>
    <property type="match status" value="1"/>
</dbReference>
<proteinExistence type="predicted"/>
<protein>
    <recommendedName>
        <fullName evidence="1">PKD-like domain-containing protein</fullName>
    </recommendedName>
</protein>
<dbReference type="EMBL" id="PQVF01000022">
    <property type="protein sequence ID" value="POY34659.1"/>
    <property type="molecule type" value="Genomic_DNA"/>
</dbReference>
<gene>
    <name evidence="2" type="ORF">C3K47_19110</name>
</gene>
<sequence length="984" mass="108503">MSKANSLPLLVVVVILANLFGTVSQVYSQVVEIDSTYLEQTNYILAPLDKSKIPKAILYGRMFDLASLERYTGITGTDTSEVDHFHQAYYEIYNSSYNVTGWKTPDQLDSDLDILFNSNIHPIGILYYDYNTIDTNAIANNQFYLQNGQLHDVINRTTSPYLTKTTFVASPLGPSQVLWETGTHTFKLDPLYFLGNKPLNVNNVTIDFNDGVGLRTLALNSSVTVNYTTSGPKYVTINVNLVGGAVLKGTAILDIRTGRPAPQLCNGVDTIQIKALPFNANQYGGASNEQGNGVGYIYFSNANCTSKKVTKPIIFLDGFDPKQKKKKDERTPQKIWDDFINKRVLVNGVEVRLGDKLRADGYDIIIYDYDDGGDLIEKNALGVVQLFKRIYTKYQTSLLDDYVVIGPSYGSLVAQYALTYCEKYNIPHHTRLYISFDGPQQGANVPVGLQQFLDFFTKKGIVAWLKPNLKNGLHNVPAAKQMLVHHSNANSETPMPDNFRNIYKANLTAIGEYPTKCRKVAIINGSSVAAANTFLAPCGEMVHYSLKKLLSSAKKLNWNAYSSAKTSRCESINMLTDGYFLRWILNRPTSYIRYTQPAPNNQSYDVAPGGYFGDPFGDYEGTVKFYSNLAFGFIRKKEFRHNVNPTFMPSVSSADIRLQSFNLNFPFNNLNLACEGITPFDRVYAPLVNEEHVSITSNNVDWFEKEIKGVPPPVPNGSVYTVTINGPSEIPCSTPVIFTATANSGVSTQYIWSFPSPNVTIVSGQGTSSVQVRSVDATVKDFTATVSVNTKCGTGSATKATHSGAPVIPTISNIIVSPTGAVNATVNTNASPPYKWYVDGVLAKTGTLKNEQYIPAGSCGYHMLTVDVTNNCGTTNSGTRPEYLYNRNCSSFTVYPNPSDTELTVKLAADSDANASMARTESAATTNKLPYQIRLFDKNMLEVRKILSNGEDVRISTIGLESGIYYLQVKNGKLIEVSNVLIQH</sequence>
<evidence type="ECO:0000313" key="3">
    <source>
        <dbReference type="Proteomes" id="UP000236893"/>
    </source>
</evidence>
<dbReference type="AlphaFoldDB" id="A0A2S4ZX79"/>
<keyword evidence="3" id="KW-1185">Reference proteome</keyword>
<comment type="caution">
    <text evidence="2">The sequence shown here is derived from an EMBL/GenBank/DDBJ whole genome shotgun (WGS) entry which is preliminary data.</text>
</comment>
<dbReference type="InterPro" id="IPR045829">
    <property type="entry name" value="PKD_6"/>
</dbReference>
<feature type="domain" description="PKD-like" evidence="1">
    <location>
        <begin position="722"/>
        <end position="799"/>
    </location>
</feature>
<dbReference type="RefSeq" id="WP_103790770.1">
    <property type="nucleotide sequence ID" value="NZ_PQVF01000022.1"/>
</dbReference>
<dbReference type="OrthoDB" id="4535652at2"/>
<organism evidence="2 3">
    <name type="scientific">Solitalea longa</name>
    <dbReference type="NCBI Taxonomy" id="2079460"/>
    <lineage>
        <taxon>Bacteria</taxon>
        <taxon>Pseudomonadati</taxon>
        <taxon>Bacteroidota</taxon>
        <taxon>Sphingobacteriia</taxon>
        <taxon>Sphingobacteriales</taxon>
        <taxon>Sphingobacteriaceae</taxon>
        <taxon>Solitalea</taxon>
    </lineage>
</organism>
<reference evidence="2 3" key="1">
    <citation type="submission" date="2018-01" db="EMBL/GenBank/DDBJ databases">
        <authorList>
            <person name="Gaut B.S."/>
            <person name="Morton B.R."/>
            <person name="Clegg M.T."/>
            <person name="Duvall M.R."/>
        </authorList>
    </citation>
    <scope>NUCLEOTIDE SEQUENCE [LARGE SCALE GENOMIC DNA]</scope>
    <source>
        <strain evidence="2 3">HR-AV</strain>
    </source>
</reference>
<evidence type="ECO:0000259" key="1">
    <source>
        <dbReference type="Pfam" id="PF19408"/>
    </source>
</evidence>
<dbReference type="Proteomes" id="UP000236893">
    <property type="component" value="Unassembled WGS sequence"/>
</dbReference>
<name>A0A2S4ZX79_9SPHI</name>
<dbReference type="Gene3D" id="3.40.50.1820">
    <property type="entry name" value="alpha/beta hydrolase"/>
    <property type="match status" value="1"/>
</dbReference>
<accession>A0A2S4ZX79</accession>